<reference evidence="12" key="2">
    <citation type="submission" date="2023-06" db="EMBL/GenBank/DDBJ databases">
        <authorList>
            <person name="Ma L."/>
            <person name="Liu K.-W."/>
            <person name="Li Z."/>
            <person name="Hsiao Y.-Y."/>
            <person name="Qi Y."/>
            <person name="Fu T."/>
            <person name="Tang G."/>
            <person name="Zhang D."/>
            <person name="Sun W.-H."/>
            <person name="Liu D.-K."/>
            <person name="Li Y."/>
            <person name="Chen G.-Z."/>
            <person name="Liu X.-D."/>
            <person name="Liao X.-Y."/>
            <person name="Jiang Y.-T."/>
            <person name="Yu X."/>
            <person name="Hao Y."/>
            <person name="Huang J."/>
            <person name="Zhao X.-W."/>
            <person name="Ke S."/>
            <person name="Chen Y.-Y."/>
            <person name="Wu W.-L."/>
            <person name="Hsu J.-L."/>
            <person name="Lin Y.-F."/>
            <person name="Huang M.-D."/>
            <person name="Li C.-Y."/>
            <person name="Huang L."/>
            <person name="Wang Z.-W."/>
            <person name="Zhao X."/>
            <person name="Zhong W.-Y."/>
            <person name="Peng D.-H."/>
            <person name="Ahmad S."/>
            <person name="Lan S."/>
            <person name="Zhang J.-S."/>
            <person name="Tsai W.-C."/>
            <person name="Van De Peer Y."/>
            <person name="Liu Z.-J."/>
        </authorList>
    </citation>
    <scope>NUCLEOTIDE SEQUENCE</scope>
    <source>
        <strain evidence="12">CP</strain>
        <tissue evidence="12">Leaves</tissue>
    </source>
</reference>
<keyword evidence="13" id="KW-1185">Reference proteome</keyword>
<dbReference type="GO" id="GO:0008270">
    <property type="term" value="F:zinc ion binding"/>
    <property type="evidence" value="ECO:0007669"/>
    <property type="project" value="UniProtKB-KW"/>
</dbReference>
<keyword evidence="10" id="KW-0812">Transmembrane</keyword>
<feature type="region of interest" description="Disordered" evidence="9">
    <location>
        <begin position="73"/>
        <end position="93"/>
    </location>
</feature>
<keyword evidence="10" id="KW-0472">Membrane</keyword>
<dbReference type="InterPro" id="IPR013083">
    <property type="entry name" value="Znf_RING/FYVE/PHD"/>
</dbReference>
<evidence type="ECO:0000259" key="11">
    <source>
        <dbReference type="PROSITE" id="PS50089"/>
    </source>
</evidence>
<comment type="catalytic activity">
    <reaction evidence="1">
        <text>S-ubiquitinyl-[E2 ubiquitin-conjugating enzyme]-L-cysteine + [acceptor protein]-L-lysine = [E2 ubiquitin-conjugating enzyme]-L-cysteine + N(6)-ubiquitinyl-[acceptor protein]-L-lysine.</text>
        <dbReference type="EC" id="2.3.2.27"/>
    </reaction>
</comment>
<feature type="compositionally biased region" description="Polar residues" evidence="9">
    <location>
        <begin position="505"/>
        <end position="515"/>
    </location>
</feature>
<dbReference type="Gene3D" id="3.30.40.10">
    <property type="entry name" value="Zinc/RING finger domain, C3HC4 (zinc finger)"/>
    <property type="match status" value="1"/>
</dbReference>
<keyword evidence="4" id="KW-0479">Metal-binding</keyword>
<evidence type="ECO:0000256" key="4">
    <source>
        <dbReference type="ARBA" id="ARBA00022723"/>
    </source>
</evidence>
<dbReference type="InterPro" id="IPR001841">
    <property type="entry name" value="Znf_RING"/>
</dbReference>
<evidence type="ECO:0000256" key="5">
    <source>
        <dbReference type="ARBA" id="ARBA00022771"/>
    </source>
</evidence>
<dbReference type="PANTHER" id="PTHR15710:SF242">
    <property type="entry name" value="OS06G0633500 PROTEIN"/>
    <property type="match status" value="1"/>
</dbReference>
<evidence type="ECO:0000313" key="13">
    <source>
        <dbReference type="Proteomes" id="UP001180020"/>
    </source>
</evidence>
<dbReference type="SUPFAM" id="SSF57850">
    <property type="entry name" value="RING/U-box"/>
    <property type="match status" value="1"/>
</dbReference>
<dbReference type="EC" id="2.3.2.27" evidence="2"/>
<keyword evidence="3" id="KW-0808">Transferase</keyword>
<reference evidence="12" key="1">
    <citation type="journal article" date="2023" name="Nat. Commun.">
        <title>Diploid and tetraploid genomes of Acorus and the evolution of monocots.</title>
        <authorList>
            <person name="Ma L."/>
            <person name="Liu K.W."/>
            <person name="Li Z."/>
            <person name="Hsiao Y.Y."/>
            <person name="Qi Y."/>
            <person name="Fu T."/>
            <person name="Tang G.D."/>
            <person name="Zhang D."/>
            <person name="Sun W.H."/>
            <person name="Liu D.K."/>
            <person name="Li Y."/>
            <person name="Chen G.Z."/>
            <person name="Liu X.D."/>
            <person name="Liao X.Y."/>
            <person name="Jiang Y.T."/>
            <person name="Yu X."/>
            <person name="Hao Y."/>
            <person name="Huang J."/>
            <person name="Zhao X.W."/>
            <person name="Ke S."/>
            <person name="Chen Y.Y."/>
            <person name="Wu W.L."/>
            <person name="Hsu J.L."/>
            <person name="Lin Y.F."/>
            <person name="Huang M.D."/>
            <person name="Li C.Y."/>
            <person name="Huang L."/>
            <person name="Wang Z.W."/>
            <person name="Zhao X."/>
            <person name="Zhong W.Y."/>
            <person name="Peng D.H."/>
            <person name="Ahmad S."/>
            <person name="Lan S."/>
            <person name="Zhang J.S."/>
            <person name="Tsai W.C."/>
            <person name="Van de Peer Y."/>
            <person name="Liu Z.J."/>
        </authorList>
    </citation>
    <scope>NUCLEOTIDE SEQUENCE</scope>
    <source>
        <strain evidence="12">CP</strain>
    </source>
</reference>
<keyword evidence="7" id="KW-0862">Zinc</keyword>
<keyword evidence="10" id="KW-1133">Transmembrane helix</keyword>
<gene>
    <name evidence="12" type="primary">RING1</name>
    <name evidence="12" type="ORF">QJS10_CPB21g01777</name>
</gene>
<feature type="compositionally biased region" description="Basic residues" evidence="9">
    <location>
        <begin position="78"/>
        <end position="92"/>
    </location>
</feature>
<dbReference type="FunFam" id="3.30.40.10:FF:000127">
    <property type="entry name" value="E3 ubiquitin-protein ligase RNF181"/>
    <property type="match status" value="1"/>
</dbReference>
<proteinExistence type="predicted"/>
<dbReference type="Pfam" id="PF13639">
    <property type="entry name" value="zf-RING_2"/>
    <property type="match status" value="1"/>
</dbReference>
<feature type="domain" description="RING-type" evidence="11">
    <location>
        <begin position="364"/>
        <end position="405"/>
    </location>
</feature>
<dbReference type="GO" id="GO:0005737">
    <property type="term" value="C:cytoplasm"/>
    <property type="evidence" value="ECO:0007669"/>
    <property type="project" value="TreeGrafter"/>
</dbReference>
<feature type="region of interest" description="Disordered" evidence="9">
    <location>
        <begin position="142"/>
        <end position="163"/>
    </location>
</feature>
<evidence type="ECO:0000256" key="3">
    <source>
        <dbReference type="ARBA" id="ARBA00022679"/>
    </source>
</evidence>
<dbReference type="Proteomes" id="UP001180020">
    <property type="component" value="Unassembled WGS sequence"/>
</dbReference>
<accession>A0AAV9C383</accession>
<dbReference type="GO" id="GO:0061630">
    <property type="term" value="F:ubiquitin protein ligase activity"/>
    <property type="evidence" value="ECO:0007669"/>
    <property type="project" value="UniProtKB-EC"/>
</dbReference>
<dbReference type="PANTHER" id="PTHR15710">
    <property type="entry name" value="E3 UBIQUITIN-PROTEIN LIGASE PRAJA"/>
    <property type="match status" value="1"/>
</dbReference>
<evidence type="ECO:0000256" key="1">
    <source>
        <dbReference type="ARBA" id="ARBA00000900"/>
    </source>
</evidence>
<dbReference type="AlphaFoldDB" id="A0AAV9C383"/>
<dbReference type="GO" id="GO:0016567">
    <property type="term" value="P:protein ubiquitination"/>
    <property type="evidence" value="ECO:0007669"/>
    <property type="project" value="TreeGrafter"/>
</dbReference>
<sequence length="528" mass="59370">MDDESQWTSHESQSVDLEPAASAFVYHSNQLLAHCDMCRGIFSLETETNEGSESLCICRECKSMVLNNPEAAVPMRDSHRRRHHRRRARVRSRYSSSESIDDFSHHFSQLINMVRQNQLVLPGTTAPELETQNDATDSATVLHHRTSTRTSRSGSRRWSRGLSDNESEYMDSLIDDTDSNVSISVYGVLPGENDSVSFSVYGGESDASIENFNQLDGVSNIDSDTDIDPMHAGLDQWNSDDQDDDGEWEEMNTNGHNNTGDNIDFQRGSESPGNESWVHWRVRDSRILPIPDIFQDSEEVEITRQYIGNSGDYLDARGFQDFLDQLVEAEGLRRGAPPASASVVKNLPHLLIRKEHEKNGILVCAVCKDPMSINTEANQLPCSHLYHPSCIQPWLSSRNSCPICRYELPTDDPEYEEGKRNVNIRTEYSSESEAELEGDCELVEVDTNNETVESSSGERGRGWLFLAAAPILSVVGIVLVMCFRNSLGDGRSQCRNGERNYQQLLGSSQASPGSANNRENRSRRWWSF</sequence>
<evidence type="ECO:0000256" key="6">
    <source>
        <dbReference type="ARBA" id="ARBA00022786"/>
    </source>
</evidence>
<protein>
    <recommendedName>
        <fullName evidence="2">RING-type E3 ubiquitin transferase</fullName>
        <ecNumber evidence="2">2.3.2.27</ecNumber>
    </recommendedName>
</protein>
<evidence type="ECO:0000256" key="10">
    <source>
        <dbReference type="SAM" id="Phobius"/>
    </source>
</evidence>
<feature type="transmembrane region" description="Helical" evidence="10">
    <location>
        <begin position="463"/>
        <end position="483"/>
    </location>
</feature>
<keyword evidence="6" id="KW-0833">Ubl conjugation pathway</keyword>
<keyword evidence="5 8" id="KW-0863">Zinc-finger</keyword>
<comment type="caution">
    <text evidence="12">The sequence shown here is derived from an EMBL/GenBank/DDBJ whole genome shotgun (WGS) entry which is preliminary data.</text>
</comment>
<evidence type="ECO:0000256" key="8">
    <source>
        <dbReference type="PROSITE-ProRule" id="PRU00175"/>
    </source>
</evidence>
<dbReference type="EMBL" id="JAUJYO010000021">
    <property type="protein sequence ID" value="KAK1283244.1"/>
    <property type="molecule type" value="Genomic_DNA"/>
</dbReference>
<evidence type="ECO:0000313" key="12">
    <source>
        <dbReference type="EMBL" id="KAK1283244.1"/>
    </source>
</evidence>
<evidence type="ECO:0000256" key="2">
    <source>
        <dbReference type="ARBA" id="ARBA00012483"/>
    </source>
</evidence>
<feature type="region of interest" description="Disordered" evidence="9">
    <location>
        <begin position="505"/>
        <end position="528"/>
    </location>
</feature>
<evidence type="ECO:0000256" key="7">
    <source>
        <dbReference type="ARBA" id="ARBA00022833"/>
    </source>
</evidence>
<organism evidence="12 13">
    <name type="scientific">Acorus calamus</name>
    <name type="common">Sweet flag</name>
    <dbReference type="NCBI Taxonomy" id="4465"/>
    <lineage>
        <taxon>Eukaryota</taxon>
        <taxon>Viridiplantae</taxon>
        <taxon>Streptophyta</taxon>
        <taxon>Embryophyta</taxon>
        <taxon>Tracheophyta</taxon>
        <taxon>Spermatophyta</taxon>
        <taxon>Magnoliopsida</taxon>
        <taxon>Liliopsida</taxon>
        <taxon>Acoraceae</taxon>
        <taxon>Acorus</taxon>
    </lineage>
</organism>
<name>A0AAV9C383_ACOCL</name>
<evidence type="ECO:0000256" key="9">
    <source>
        <dbReference type="SAM" id="MobiDB-lite"/>
    </source>
</evidence>
<dbReference type="SMART" id="SM00184">
    <property type="entry name" value="RING"/>
    <property type="match status" value="1"/>
</dbReference>
<dbReference type="PROSITE" id="PS50089">
    <property type="entry name" value="ZF_RING_2"/>
    <property type="match status" value="1"/>
</dbReference>